<evidence type="ECO:0000313" key="2">
    <source>
        <dbReference type="Proteomes" id="UP000689195"/>
    </source>
</evidence>
<comment type="caution">
    <text evidence="1">The sequence shown here is derived from an EMBL/GenBank/DDBJ whole genome shotgun (WGS) entry which is preliminary data.</text>
</comment>
<dbReference type="OrthoDB" id="307378at2759"/>
<protein>
    <submittedName>
        <fullName evidence="1">Uncharacterized protein</fullName>
    </submittedName>
</protein>
<reference evidence="1" key="1">
    <citation type="submission" date="2021-01" db="EMBL/GenBank/DDBJ databases">
        <authorList>
            <consortium name="Genoscope - CEA"/>
            <person name="William W."/>
        </authorList>
    </citation>
    <scope>NUCLEOTIDE SEQUENCE</scope>
</reference>
<keyword evidence="2" id="KW-1185">Reference proteome</keyword>
<dbReference type="Proteomes" id="UP000689195">
    <property type="component" value="Unassembled WGS sequence"/>
</dbReference>
<accession>A0A8S1SEM4</accession>
<organism evidence="1 2">
    <name type="scientific">Paramecium pentaurelia</name>
    <dbReference type="NCBI Taxonomy" id="43138"/>
    <lineage>
        <taxon>Eukaryota</taxon>
        <taxon>Sar</taxon>
        <taxon>Alveolata</taxon>
        <taxon>Ciliophora</taxon>
        <taxon>Intramacronucleata</taxon>
        <taxon>Oligohymenophorea</taxon>
        <taxon>Peniculida</taxon>
        <taxon>Parameciidae</taxon>
        <taxon>Paramecium</taxon>
    </lineage>
</organism>
<dbReference type="AlphaFoldDB" id="A0A8S1SEM4"/>
<sequence>MQTNKVQVTFGSKTLYLKLNDNLDDLKKTIFKEFGLKEFIAEVEVNNKQKITIEFRNDNLIQKEEMLNINQLGCKSIKIIEMKDQKDQINNYQFYDAFVNGNEIQCCTRKDCQLCFGNGQAIIKENDYSFINEVIRNKLNERLHEISDIILKRDKKKITSPEDFLQYHLKIKSFNQEFMTITPENAFIHFQQDIVILQDDNLKAKIIEQQQLIEGDRGGEAVIQLKYKNDGFVNWPQKVQLVCIEGPFQIRQDIKSAIKQQTISQEIKIHIPDIPPNKYEFSCRFEYQNERGQKIQFGQVIKLILIVNEKNQKKLTNKLQNFDEQNRKLIPEIKNQLNQMGYYYFEQKMNDIFQKFFNQKLTLESFMNEFWNE</sequence>
<gene>
    <name evidence="1" type="ORF">PPENT_87.1.T0070049</name>
</gene>
<proteinExistence type="predicted"/>
<name>A0A8S1SEM4_9CILI</name>
<evidence type="ECO:0000313" key="1">
    <source>
        <dbReference type="EMBL" id="CAD8138306.1"/>
    </source>
</evidence>
<dbReference type="EMBL" id="CAJJDO010000007">
    <property type="protein sequence ID" value="CAD8138306.1"/>
    <property type="molecule type" value="Genomic_DNA"/>
</dbReference>